<gene>
    <name evidence="2" type="ORF">V8201_15365</name>
</gene>
<comment type="caution">
    <text evidence="2">The sequence shown here is derived from an EMBL/GenBank/DDBJ whole genome shotgun (WGS) entry which is preliminary data.</text>
</comment>
<reference evidence="2 3" key="1">
    <citation type="journal article" date="2013" name="Int. J. Syst. Evol. Microbiol.">
        <title>Sphingomonas kyungheensis sp. nov., a bacterium with ginsenoside-converting activity isolated from soil of a ginseng field.</title>
        <authorList>
            <person name="Son H.M."/>
            <person name="Yang J.E."/>
            <person name="Park Y."/>
            <person name="Han C.K."/>
            <person name="Kim S.G."/>
            <person name="Kook M."/>
            <person name="Yi T.H."/>
        </authorList>
    </citation>
    <scope>NUCLEOTIDE SEQUENCE [LARGE SCALE GENOMIC DNA]</scope>
    <source>
        <strain evidence="2 3">LMG 26582</strain>
    </source>
</reference>
<evidence type="ECO:0000256" key="1">
    <source>
        <dbReference type="SAM" id="MobiDB-lite"/>
    </source>
</evidence>
<sequence length="238" mass="25298">MADPLKERISLLEMGEAQGKLQPQHAAELARYRASGATKSTAAPAPTSPNAAPSRPAPVTLDAPATVPKGQAAQAAYAKVAALRSMKKQLNRVHELYDRNMSDSGASGLKEFNPFRAANQEFDGAVAGVPMLARQAFRVAGSGSDSDAELKLITDALPNRWSFDGTNKERFRTLDSLMADMIGNNAGLAGYSREQAAALRAENPYRPAGKPPLPKAPPRTSRPQGGRVVLDINGNPVR</sequence>
<feature type="region of interest" description="Disordered" evidence="1">
    <location>
        <begin position="16"/>
        <end position="64"/>
    </location>
</feature>
<accession>A0ABU8H5Y1</accession>
<protein>
    <submittedName>
        <fullName evidence="2">Uncharacterized protein</fullName>
    </submittedName>
</protein>
<feature type="compositionally biased region" description="Low complexity" evidence="1">
    <location>
        <begin position="34"/>
        <end position="58"/>
    </location>
</feature>
<evidence type="ECO:0000313" key="3">
    <source>
        <dbReference type="Proteomes" id="UP001367771"/>
    </source>
</evidence>
<dbReference type="Proteomes" id="UP001367771">
    <property type="component" value="Unassembled WGS sequence"/>
</dbReference>
<keyword evidence="3" id="KW-1185">Reference proteome</keyword>
<organism evidence="2 3">
    <name type="scientific">Sphingomonas kyungheensis</name>
    <dbReference type="NCBI Taxonomy" id="1069987"/>
    <lineage>
        <taxon>Bacteria</taxon>
        <taxon>Pseudomonadati</taxon>
        <taxon>Pseudomonadota</taxon>
        <taxon>Alphaproteobacteria</taxon>
        <taxon>Sphingomonadales</taxon>
        <taxon>Sphingomonadaceae</taxon>
        <taxon>Sphingomonas</taxon>
    </lineage>
</organism>
<feature type="region of interest" description="Disordered" evidence="1">
    <location>
        <begin position="199"/>
        <end position="238"/>
    </location>
</feature>
<proteinExistence type="predicted"/>
<evidence type="ECO:0000313" key="2">
    <source>
        <dbReference type="EMBL" id="MEI5688470.1"/>
    </source>
</evidence>
<name>A0ABU8H5Y1_9SPHN</name>
<dbReference type="EMBL" id="JBBBDM010000009">
    <property type="protein sequence ID" value="MEI5688470.1"/>
    <property type="molecule type" value="Genomic_DNA"/>
</dbReference>
<dbReference type="RefSeq" id="WP_336545830.1">
    <property type="nucleotide sequence ID" value="NZ_JBBBDM010000009.1"/>
</dbReference>